<gene>
    <name evidence="3" type="ORF">SAMN02745975_03052</name>
</gene>
<reference evidence="4" key="1">
    <citation type="submission" date="2016-11" db="EMBL/GenBank/DDBJ databases">
        <authorList>
            <person name="Varghese N."/>
            <person name="Submissions S."/>
        </authorList>
    </citation>
    <scope>NUCLEOTIDE SEQUENCE [LARGE SCALE GENOMIC DNA]</scope>
    <source>
        <strain evidence="4">DSM 17957</strain>
    </source>
</reference>
<evidence type="ECO:0000313" key="4">
    <source>
        <dbReference type="Proteomes" id="UP000184536"/>
    </source>
</evidence>
<dbReference type="EMBL" id="FQZV01000047">
    <property type="protein sequence ID" value="SHJ85617.1"/>
    <property type="molecule type" value="Genomic_DNA"/>
</dbReference>
<evidence type="ECO:0000259" key="2">
    <source>
        <dbReference type="Pfam" id="PF12392"/>
    </source>
</evidence>
<keyword evidence="4" id="KW-1185">Reference proteome</keyword>
<dbReference type="PANTHER" id="PTHR30217">
    <property type="entry name" value="PEPTIDASE U32 FAMILY"/>
    <property type="match status" value="1"/>
</dbReference>
<dbReference type="Pfam" id="PF01136">
    <property type="entry name" value="Peptidase_U32"/>
    <property type="match status" value="2"/>
</dbReference>
<dbReference type="OrthoDB" id="9807498at2"/>
<sequence>MNQVELLAPVGSWEALEAAVQNGADAVYLGGKAFNARQSAGNFDEEELKRAVAYCHIRGVQVFVTVNTLIGDEEFEELGKYITFLYNHDVDAIIVQDLGVAKFVRDFFPDFELHASTQMSVHNLEGVELLAQLGFKRVVLAREMPIEEIQRIQEATNVDLEIFVHGALCVSYSGQCLMSSMIGGRSGNRGRCAQTCRMTYSLINMKDRQQVRSRFGEYLLSPRDLNTLEYVDRLLSSGVKSLKIEGRMKRPEYVATIVGAYRKAIDQYMVKGVQLELDPDLKQDVTQIFNRKFTRGYLFGDRGHRLMSFEKPSNRGVYIGETLGYDKNKRRLKLKLSGDLTKGDGIEIWTREKENSGAIVEAIFHNGDKREQGKSEEIIEIPFKSMVQGKLPVYKTTDLSLLKRAQESYQRKEKRISIYGRLKAVVGQPLQLDIWDDEQRYVHHEGDYIVEKALKTAITEERIYEQMVKLGGTVYQLEHLEMVLDPDAAIPIGQLNQLRREAVEKMDRAREKRHAKRDQSEFSSSTIKAWIGRGGQKADHPMQLHISISSIKQLQAALEYKVDRIYYRELSTVKQATALARDAGVTLIPAFSRITRMEDMKSAYRLLEEGGQEGPILAGNLGALEAAKKYKKSTIYTDYFLNVFNSAALKLLGGLGVKEATLSPELTLKQVRRILEHSEIPCEVVVQGYLMLMVMEYCPIEAVTNPKQKEGNCSRCRNNQFGLKDRLGKIFPIMTDESCRTHLLNSQKLCLLGHIPELYKAGIRKIRLDFTIEDSEEVKETIEAYRETLDYLRKGNEALGSRGAVFLEKMQQQGLTKGHFYRGVE</sequence>
<name>A0A1M6MQ74_9FIRM</name>
<dbReference type="PANTHER" id="PTHR30217:SF10">
    <property type="entry name" value="23S RRNA 5-HYDROXYCYTIDINE C2501 SYNTHASE"/>
    <property type="match status" value="1"/>
</dbReference>
<dbReference type="InterPro" id="IPR001539">
    <property type="entry name" value="Peptidase_U32"/>
</dbReference>
<dbReference type="GO" id="GO:0006508">
    <property type="term" value="P:proteolysis"/>
    <property type="evidence" value="ECO:0007669"/>
    <property type="project" value="UniProtKB-KW"/>
</dbReference>
<proteinExistence type="predicted"/>
<feature type="domain" description="Peptidase U32 collagenase" evidence="2">
    <location>
        <begin position="393"/>
        <end position="510"/>
    </location>
</feature>
<dbReference type="InterPro" id="IPR020988">
    <property type="entry name" value="Pept_U32_collagenase"/>
</dbReference>
<dbReference type="InterPro" id="IPR051454">
    <property type="entry name" value="RNA/ubiquinone_mod_enzymes"/>
</dbReference>
<dbReference type="STRING" id="1121919.SAMN02745975_03052"/>
<dbReference type="RefSeq" id="WP_110942093.1">
    <property type="nucleotide sequence ID" value="NZ_FQZV01000047.1"/>
</dbReference>
<dbReference type="Pfam" id="PF12392">
    <property type="entry name" value="DUF3656"/>
    <property type="match status" value="1"/>
</dbReference>
<protein>
    <submittedName>
        <fullName evidence="3">Putative protease</fullName>
    </submittedName>
</protein>
<organism evidence="3 4">
    <name type="scientific">Geosporobacter subterraneus DSM 17957</name>
    <dbReference type="NCBI Taxonomy" id="1121919"/>
    <lineage>
        <taxon>Bacteria</taxon>
        <taxon>Bacillati</taxon>
        <taxon>Bacillota</taxon>
        <taxon>Clostridia</taxon>
        <taxon>Peptostreptococcales</taxon>
        <taxon>Thermotaleaceae</taxon>
        <taxon>Geosporobacter</taxon>
    </lineage>
</organism>
<dbReference type="AlphaFoldDB" id="A0A1M6MQ74"/>
<evidence type="ECO:0000256" key="1">
    <source>
        <dbReference type="SAM" id="Coils"/>
    </source>
</evidence>
<dbReference type="Proteomes" id="UP000184536">
    <property type="component" value="Unassembled WGS sequence"/>
</dbReference>
<dbReference type="PROSITE" id="PS01276">
    <property type="entry name" value="PEPTIDASE_U32"/>
    <property type="match status" value="1"/>
</dbReference>
<keyword evidence="1" id="KW-0175">Coiled coil</keyword>
<dbReference type="GO" id="GO:0008233">
    <property type="term" value="F:peptidase activity"/>
    <property type="evidence" value="ECO:0007669"/>
    <property type="project" value="UniProtKB-KW"/>
</dbReference>
<feature type="coiled-coil region" evidence="1">
    <location>
        <begin position="492"/>
        <end position="519"/>
    </location>
</feature>
<evidence type="ECO:0000313" key="3">
    <source>
        <dbReference type="EMBL" id="SHJ85617.1"/>
    </source>
</evidence>
<keyword evidence="3" id="KW-0645">Protease</keyword>
<accession>A0A1M6MQ74</accession>
<keyword evidence="3" id="KW-0378">Hydrolase</keyword>